<organism evidence="9 10">
    <name type="scientific">Halopseudomonas litoralis</name>
    <dbReference type="NCBI Taxonomy" id="797277"/>
    <lineage>
        <taxon>Bacteria</taxon>
        <taxon>Pseudomonadati</taxon>
        <taxon>Pseudomonadota</taxon>
        <taxon>Gammaproteobacteria</taxon>
        <taxon>Pseudomonadales</taxon>
        <taxon>Pseudomonadaceae</taxon>
        <taxon>Halopseudomonas</taxon>
    </lineage>
</organism>
<evidence type="ECO:0000259" key="8">
    <source>
        <dbReference type="Pfam" id="PF08340"/>
    </source>
</evidence>
<dbReference type="Pfam" id="PF08340">
    <property type="entry name" value="YicC-like_C"/>
    <property type="match status" value="1"/>
</dbReference>
<evidence type="ECO:0000313" key="9">
    <source>
        <dbReference type="EMBL" id="SDS97267.1"/>
    </source>
</evidence>
<dbReference type="PANTHER" id="PTHR30636">
    <property type="entry name" value="UPF0701 PROTEIN YICC"/>
    <property type="match status" value="1"/>
</dbReference>
<dbReference type="STRING" id="797277.SAMN05216198_3297"/>
<evidence type="ECO:0000259" key="7">
    <source>
        <dbReference type="Pfam" id="PF03755"/>
    </source>
</evidence>
<dbReference type="EMBL" id="LT629748">
    <property type="protein sequence ID" value="SDS97267.1"/>
    <property type="molecule type" value="Genomic_DNA"/>
</dbReference>
<evidence type="ECO:0000256" key="1">
    <source>
        <dbReference type="ARBA" id="ARBA00001968"/>
    </source>
</evidence>
<dbReference type="GO" id="GO:0004521">
    <property type="term" value="F:RNA endonuclease activity"/>
    <property type="evidence" value="ECO:0007669"/>
    <property type="project" value="InterPro"/>
</dbReference>
<dbReference type="InterPro" id="IPR005229">
    <property type="entry name" value="YicC/YloC-like"/>
</dbReference>
<dbReference type="PANTHER" id="PTHR30636:SF3">
    <property type="entry name" value="UPF0701 PROTEIN YICC"/>
    <property type="match status" value="1"/>
</dbReference>
<proteinExistence type="inferred from homology"/>
<evidence type="ECO:0000256" key="3">
    <source>
        <dbReference type="ARBA" id="ARBA00022759"/>
    </source>
</evidence>
<protein>
    <submittedName>
        <fullName evidence="9">TIGR00255 family protein</fullName>
    </submittedName>
</protein>
<feature type="domain" description="Endoribonuclease YicC-like C-terminal" evidence="8">
    <location>
        <begin position="172"/>
        <end position="288"/>
    </location>
</feature>
<keyword evidence="10" id="KW-1185">Reference proteome</keyword>
<feature type="domain" description="Endoribonuclease YicC-like N-terminal" evidence="7">
    <location>
        <begin position="4"/>
        <end position="154"/>
    </location>
</feature>
<dbReference type="InterPro" id="IPR013551">
    <property type="entry name" value="YicC-like_C"/>
</dbReference>
<evidence type="ECO:0000313" key="10">
    <source>
        <dbReference type="Proteomes" id="UP000243426"/>
    </source>
</evidence>
<feature type="coiled-coil region" evidence="6">
    <location>
        <begin position="192"/>
        <end position="219"/>
    </location>
</feature>
<dbReference type="NCBIfam" id="TIGR00255">
    <property type="entry name" value="YicC/YloC family endoribonuclease"/>
    <property type="match status" value="1"/>
</dbReference>
<comment type="similarity">
    <text evidence="5">Belongs to the YicC/YloC family.</text>
</comment>
<accession>A0A1H1WIW9</accession>
<reference evidence="10" key="1">
    <citation type="submission" date="2016-10" db="EMBL/GenBank/DDBJ databases">
        <authorList>
            <person name="Varghese N."/>
            <person name="Submissions S."/>
        </authorList>
    </citation>
    <scope>NUCLEOTIDE SEQUENCE [LARGE SCALE GENOMIC DNA]</scope>
    <source>
        <strain evidence="10">2SM5</strain>
    </source>
</reference>
<keyword evidence="4" id="KW-0378">Hydrolase</keyword>
<dbReference type="AlphaFoldDB" id="A0A1H1WIW9"/>
<dbReference type="Pfam" id="PF03755">
    <property type="entry name" value="YicC-like_N"/>
    <property type="match status" value="1"/>
</dbReference>
<evidence type="ECO:0000256" key="6">
    <source>
        <dbReference type="SAM" id="Coils"/>
    </source>
</evidence>
<evidence type="ECO:0000256" key="5">
    <source>
        <dbReference type="ARBA" id="ARBA00035648"/>
    </source>
</evidence>
<dbReference type="Proteomes" id="UP000243426">
    <property type="component" value="Chromosome I"/>
</dbReference>
<dbReference type="OrthoDB" id="9771229at2"/>
<evidence type="ECO:0000256" key="2">
    <source>
        <dbReference type="ARBA" id="ARBA00022722"/>
    </source>
</evidence>
<keyword evidence="3" id="KW-0255">Endonuclease</keyword>
<dbReference type="InterPro" id="IPR013527">
    <property type="entry name" value="YicC-like_N"/>
</dbReference>
<feature type="coiled-coil region" evidence="6">
    <location>
        <begin position="128"/>
        <end position="159"/>
    </location>
</feature>
<comment type="cofactor">
    <cofactor evidence="1">
        <name>a divalent metal cation</name>
        <dbReference type="ChEBI" id="CHEBI:60240"/>
    </cofactor>
</comment>
<dbReference type="GO" id="GO:0016787">
    <property type="term" value="F:hydrolase activity"/>
    <property type="evidence" value="ECO:0007669"/>
    <property type="project" value="UniProtKB-KW"/>
</dbReference>
<keyword evidence="6" id="KW-0175">Coiled coil</keyword>
<sequence>MVFSMTAFARSELSTDQGNLAWELRSVNHRYLEATLRLPDAFRDLEGPLRERLRKQLARGKVECTLRFNPVTDAHPDLSLNQPLLDQLIEAAGRIRSQLDNPSPINPLELLAWPGVLGGSEQNQPDLLKQADTLFNQALDELKQHRAREGAELRALIEERLDSMAERVITLREMMPTLLAAHRQKLIDRFNEAQLELDVTRIEQELVMLAQKIDVAEELDRIDTHITETRHVLNGKAAMGRRLDFLMQEFNREANTLGSKAIDARSTQTAVDLKVYIEQMREQVQNIE</sequence>
<evidence type="ECO:0000256" key="4">
    <source>
        <dbReference type="ARBA" id="ARBA00022801"/>
    </source>
</evidence>
<keyword evidence="2" id="KW-0540">Nuclease</keyword>
<dbReference type="RefSeq" id="WP_090275137.1">
    <property type="nucleotide sequence ID" value="NZ_LT629748.1"/>
</dbReference>
<name>A0A1H1WIW9_9GAMM</name>
<gene>
    <name evidence="9" type="ORF">SAMN05216198_3297</name>
</gene>